<protein>
    <submittedName>
        <fullName evidence="2">Uncharacterized protein</fullName>
    </submittedName>
</protein>
<feature type="transmembrane region" description="Helical" evidence="1">
    <location>
        <begin position="47"/>
        <end position="66"/>
    </location>
</feature>
<dbReference type="RefSeq" id="WP_289964206.1">
    <property type="nucleotide sequence ID" value="NZ_JAUEOZ010000003.1"/>
</dbReference>
<accession>A0ABT7Y7M0</accession>
<evidence type="ECO:0000313" key="2">
    <source>
        <dbReference type="EMBL" id="MDN2484005.1"/>
    </source>
</evidence>
<keyword evidence="1" id="KW-1133">Transmembrane helix</keyword>
<dbReference type="Proteomes" id="UP001169719">
    <property type="component" value="Unassembled WGS sequence"/>
</dbReference>
<evidence type="ECO:0000256" key="1">
    <source>
        <dbReference type="SAM" id="Phobius"/>
    </source>
</evidence>
<keyword evidence="3" id="KW-1185">Reference proteome</keyword>
<proteinExistence type="predicted"/>
<feature type="transmembrane region" description="Helical" evidence="1">
    <location>
        <begin position="20"/>
        <end position="41"/>
    </location>
</feature>
<sequence length="88" mass="9514">MGKIEAMIDSKDIQFLIGSFLASGASLGLSIGIIVMMNLIGHNTVTWVSLIGLVLSGLFAMSLGVYKFVKIHSILEGEDKLNIPRQNH</sequence>
<dbReference type="EMBL" id="JAUEOZ010000003">
    <property type="protein sequence ID" value="MDN2484005.1"/>
    <property type="molecule type" value="Genomic_DNA"/>
</dbReference>
<organism evidence="2 3">
    <name type="scientific">Vibrio agarivorans</name>
    <dbReference type="NCBI Taxonomy" id="153622"/>
    <lineage>
        <taxon>Bacteria</taxon>
        <taxon>Pseudomonadati</taxon>
        <taxon>Pseudomonadota</taxon>
        <taxon>Gammaproteobacteria</taxon>
        <taxon>Vibrionales</taxon>
        <taxon>Vibrionaceae</taxon>
        <taxon>Vibrio</taxon>
    </lineage>
</organism>
<gene>
    <name evidence="2" type="ORF">QWJ08_21855</name>
</gene>
<name>A0ABT7Y7M0_9VIBR</name>
<keyword evidence="1" id="KW-0812">Transmembrane</keyword>
<keyword evidence="1" id="KW-0472">Membrane</keyword>
<reference evidence="2" key="1">
    <citation type="submission" date="2024-05" db="EMBL/GenBank/DDBJ databases">
        <title>Genome Sequences of Four Agar- Degrading Marine Bacteria.</title>
        <authorList>
            <person name="Phillips E.K."/>
            <person name="Shaffer J.C."/>
            <person name="Henson M.W."/>
            <person name="Temperton B."/>
            <person name="Thrash C.J."/>
            <person name="Martin M.O."/>
        </authorList>
    </citation>
    <scope>NUCLEOTIDE SEQUENCE</scope>
    <source>
        <strain evidence="2">EKP203</strain>
    </source>
</reference>
<comment type="caution">
    <text evidence="2">The sequence shown here is derived from an EMBL/GenBank/DDBJ whole genome shotgun (WGS) entry which is preliminary data.</text>
</comment>
<evidence type="ECO:0000313" key="3">
    <source>
        <dbReference type="Proteomes" id="UP001169719"/>
    </source>
</evidence>